<keyword evidence="5" id="KW-0804">Transcription</keyword>
<keyword evidence="3" id="KW-0805">Transcription regulation</keyword>
<keyword evidence="6" id="KW-0539">Nucleus</keyword>
<evidence type="ECO:0000313" key="10">
    <source>
        <dbReference type="Proteomes" id="UP000319663"/>
    </source>
</evidence>
<dbReference type="InterPro" id="IPR036864">
    <property type="entry name" value="Zn2-C6_fun-type_DNA-bd_sf"/>
</dbReference>
<feature type="compositionally biased region" description="Low complexity" evidence="7">
    <location>
        <begin position="79"/>
        <end position="88"/>
    </location>
</feature>
<dbReference type="CDD" id="cd00067">
    <property type="entry name" value="GAL4"/>
    <property type="match status" value="1"/>
</dbReference>
<gene>
    <name evidence="9" type="ORF">MPDQ_007991</name>
</gene>
<dbReference type="InterPro" id="IPR051430">
    <property type="entry name" value="Fungal_TF_Env_Response"/>
</dbReference>
<dbReference type="Pfam" id="PF04082">
    <property type="entry name" value="Fungal_trans"/>
    <property type="match status" value="1"/>
</dbReference>
<dbReference type="CDD" id="cd12148">
    <property type="entry name" value="fungal_TF_MHR"/>
    <property type="match status" value="1"/>
</dbReference>
<evidence type="ECO:0000256" key="5">
    <source>
        <dbReference type="ARBA" id="ARBA00023163"/>
    </source>
</evidence>
<dbReference type="InterPro" id="IPR001138">
    <property type="entry name" value="Zn2Cys6_DnaBD"/>
</dbReference>
<dbReference type="AlphaFoldDB" id="A0A507QV38"/>
<evidence type="ECO:0000256" key="7">
    <source>
        <dbReference type="SAM" id="MobiDB-lite"/>
    </source>
</evidence>
<dbReference type="OrthoDB" id="4236860at2759"/>
<organism evidence="9 10">
    <name type="scientific">Monascus purpureus</name>
    <name type="common">Red mold</name>
    <name type="synonym">Monascus anka</name>
    <dbReference type="NCBI Taxonomy" id="5098"/>
    <lineage>
        <taxon>Eukaryota</taxon>
        <taxon>Fungi</taxon>
        <taxon>Dikarya</taxon>
        <taxon>Ascomycota</taxon>
        <taxon>Pezizomycotina</taxon>
        <taxon>Eurotiomycetes</taxon>
        <taxon>Eurotiomycetidae</taxon>
        <taxon>Eurotiales</taxon>
        <taxon>Aspergillaceae</taxon>
        <taxon>Monascus</taxon>
    </lineage>
</organism>
<keyword evidence="1" id="KW-0479">Metal-binding</keyword>
<keyword evidence="10" id="KW-1185">Reference proteome</keyword>
<dbReference type="Pfam" id="PF00172">
    <property type="entry name" value="Zn_clus"/>
    <property type="match status" value="1"/>
</dbReference>
<evidence type="ECO:0000256" key="1">
    <source>
        <dbReference type="ARBA" id="ARBA00022723"/>
    </source>
</evidence>
<keyword evidence="4" id="KW-0238">DNA-binding</keyword>
<dbReference type="GO" id="GO:0006351">
    <property type="term" value="P:DNA-templated transcription"/>
    <property type="evidence" value="ECO:0007669"/>
    <property type="project" value="InterPro"/>
</dbReference>
<evidence type="ECO:0000256" key="6">
    <source>
        <dbReference type="ARBA" id="ARBA00023242"/>
    </source>
</evidence>
<dbReference type="GO" id="GO:0005634">
    <property type="term" value="C:nucleus"/>
    <property type="evidence" value="ECO:0007669"/>
    <property type="project" value="TreeGrafter"/>
</dbReference>
<dbReference type="GO" id="GO:0000978">
    <property type="term" value="F:RNA polymerase II cis-regulatory region sequence-specific DNA binding"/>
    <property type="evidence" value="ECO:0007669"/>
    <property type="project" value="TreeGrafter"/>
</dbReference>
<dbReference type="GO" id="GO:0008270">
    <property type="term" value="F:zinc ion binding"/>
    <property type="evidence" value="ECO:0007669"/>
    <property type="project" value="InterPro"/>
</dbReference>
<evidence type="ECO:0000256" key="3">
    <source>
        <dbReference type="ARBA" id="ARBA00023015"/>
    </source>
</evidence>
<dbReference type="Proteomes" id="UP000319663">
    <property type="component" value="Unassembled WGS sequence"/>
</dbReference>
<accession>A0A507QV38</accession>
<dbReference type="PROSITE" id="PS50048">
    <property type="entry name" value="ZN2_CY6_FUNGAL_2"/>
    <property type="match status" value="1"/>
</dbReference>
<evidence type="ECO:0000256" key="2">
    <source>
        <dbReference type="ARBA" id="ARBA00022833"/>
    </source>
</evidence>
<dbReference type="GO" id="GO:0001228">
    <property type="term" value="F:DNA-binding transcription activator activity, RNA polymerase II-specific"/>
    <property type="evidence" value="ECO:0007669"/>
    <property type="project" value="TreeGrafter"/>
</dbReference>
<dbReference type="InterPro" id="IPR007219">
    <property type="entry name" value="XnlR_reg_dom"/>
</dbReference>
<sequence>MADVHQLVPEQRVRKRRRRTVACTQCRSRKLRCDREYPACGRCVKSRTPDKCTYEDGILWQQPSTVSSTAFNPDRHDNNNSSRDNNNNVIPKLLPRVVDASPSPDSGLRPLLTSADARPPLDLAHAQEADNAQQHQAFRSVPLEKKDHFLETVLGAPKTDEPFVPAEVVQRSQYPERSRGTQSYLVDYDDDGRFASPSQQLDILPRIMMRGKETRTRFNGAGILANLVAQFSDLRQFAEELKVSYPNFAQLRPEFDKLKRGLYKNNLGEHIHEPDTMTLIEILPSRRVVDELVRLYMTYVESVHRILHVPSFLRELEHFWERRENPNMVSPAFVVQLLLVLACAWNLADPDLLQYKNEGRLKCFTAVKWIVMAEKWIQNAHIKRPEITGFRIYCLLIIAQNSQGMKRSKAWLATGTLVKQAMLAGYHRDPAKYSRISPFNKEMRRRLWVAIVELDLQVALDRGLPPSVQISDYDSAPALNINDDEISEATVELPTEKSLDQVTDSSFRAVLTRSLPVRLRLCAMMHSPRITCSYEEIMRIDWELNKHLSQIPDWKTSEAWDPETRQKVILWKALLENIMNQNFLSLHTPFAIETPREPLFTPSARARLEVATTLLSTQRRLHGMSKQLSLCNLGDWTTQAIATVCHVLYSSDGECVPTLTRTLPGFAESLLSLVEVVLLSLEGRLLLVSKGAKEYFYTSTILAMAKTKLWPDQAAIYRQQVVDRLLALAQALFQRHACCSHLGDSAVGVLRTNQVIGSSMVPGSAAPSAPVFDAAMQQVSFTTPHTTEFDPFLDVFDWEDLTGIAFGDNTEFL</sequence>
<feature type="domain" description="Zn(2)-C6 fungal-type" evidence="8">
    <location>
        <begin position="22"/>
        <end position="54"/>
    </location>
</feature>
<protein>
    <recommendedName>
        <fullName evidence="8">Zn(2)-C6 fungal-type domain-containing protein</fullName>
    </recommendedName>
</protein>
<reference evidence="9 10" key="1">
    <citation type="submission" date="2019-06" db="EMBL/GenBank/DDBJ databases">
        <title>Wine fermentation using esterase from Monascus purpureus.</title>
        <authorList>
            <person name="Geng C."/>
            <person name="Zhang Y."/>
        </authorList>
    </citation>
    <scope>NUCLEOTIDE SEQUENCE [LARGE SCALE GENOMIC DNA]</scope>
    <source>
        <strain evidence="9">HQ1</strain>
    </source>
</reference>
<feature type="region of interest" description="Disordered" evidence="7">
    <location>
        <begin position="65"/>
        <end position="89"/>
    </location>
</feature>
<evidence type="ECO:0000259" key="8">
    <source>
        <dbReference type="PROSITE" id="PS50048"/>
    </source>
</evidence>
<dbReference type="SMART" id="SM00906">
    <property type="entry name" value="Fungal_trans"/>
    <property type="match status" value="1"/>
</dbReference>
<evidence type="ECO:0000313" key="9">
    <source>
        <dbReference type="EMBL" id="TQB70897.1"/>
    </source>
</evidence>
<dbReference type="STRING" id="5098.A0A507QV38"/>
<dbReference type="PANTHER" id="PTHR31944:SF130">
    <property type="entry name" value="ZN(II)2CYS6 TRANSCRIPTION FACTO (EUROFUNG)"/>
    <property type="match status" value="1"/>
</dbReference>
<name>A0A507QV38_MONPU</name>
<dbReference type="Gene3D" id="4.10.240.10">
    <property type="entry name" value="Zn(2)-C6 fungal-type DNA-binding domain"/>
    <property type="match status" value="1"/>
</dbReference>
<dbReference type="SMART" id="SM00066">
    <property type="entry name" value="GAL4"/>
    <property type="match status" value="1"/>
</dbReference>
<proteinExistence type="predicted"/>
<comment type="caution">
    <text evidence="9">The sequence shown here is derived from an EMBL/GenBank/DDBJ whole genome shotgun (WGS) entry which is preliminary data.</text>
</comment>
<dbReference type="PANTHER" id="PTHR31944">
    <property type="entry name" value="HEME-RESPONSIVE ZINC FINGER TRANSCRIPTION FACTOR HAP1"/>
    <property type="match status" value="1"/>
</dbReference>
<dbReference type="SUPFAM" id="SSF57701">
    <property type="entry name" value="Zn2/Cys6 DNA-binding domain"/>
    <property type="match status" value="1"/>
</dbReference>
<evidence type="ECO:0000256" key="4">
    <source>
        <dbReference type="ARBA" id="ARBA00023125"/>
    </source>
</evidence>
<dbReference type="EMBL" id="VIFY01000092">
    <property type="protein sequence ID" value="TQB70897.1"/>
    <property type="molecule type" value="Genomic_DNA"/>
</dbReference>
<dbReference type="PROSITE" id="PS00463">
    <property type="entry name" value="ZN2_CY6_FUNGAL_1"/>
    <property type="match status" value="1"/>
</dbReference>
<keyword evidence="2" id="KW-0862">Zinc</keyword>